<dbReference type="AlphaFoldDB" id="V4AYN2"/>
<dbReference type="HOGENOM" id="CLU_049085_5_0_1"/>
<proteinExistence type="predicted"/>
<organism evidence="1 2">
    <name type="scientific">Lottia gigantea</name>
    <name type="common">Giant owl limpet</name>
    <dbReference type="NCBI Taxonomy" id="225164"/>
    <lineage>
        <taxon>Eukaryota</taxon>
        <taxon>Metazoa</taxon>
        <taxon>Spiralia</taxon>
        <taxon>Lophotrochozoa</taxon>
        <taxon>Mollusca</taxon>
        <taxon>Gastropoda</taxon>
        <taxon>Patellogastropoda</taxon>
        <taxon>Lottioidea</taxon>
        <taxon>Lottiidae</taxon>
        <taxon>Lottia</taxon>
    </lineage>
</organism>
<evidence type="ECO:0000313" key="2">
    <source>
        <dbReference type="Proteomes" id="UP000030746"/>
    </source>
</evidence>
<dbReference type="RefSeq" id="XP_009046213.1">
    <property type="nucleotide sequence ID" value="XM_009047965.1"/>
</dbReference>
<evidence type="ECO:0000313" key="1">
    <source>
        <dbReference type="EMBL" id="ESP02743.1"/>
    </source>
</evidence>
<dbReference type="GeneID" id="20237066"/>
<dbReference type="CTD" id="20237066"/>
<dbReference type="Proteomes" id="UP000030746">
    <property type="component" value="Unassembled WGS sequence"/>
</dbReference>
<dbReference type="EMBL" id="KB200129">
    <property type="protein sequence ID" value="ESP02743.1"/>
    <property type="molecule type" value="Genomic_DNA"/>
</dbReference>
<gene>
    <name evidence="1" type="ORF">LOTGIDRAFT_156691</name>
</gene>
<protein>
    <submittedName>
        <fullName evidence="1">Uncharacterized protein</fullName>
    </submittedName>
</protein>
<accession>V4AYN2</accession>
<name>V4AYN2_LOTGI</name>
<reference evidence="1 2" key="1">
    <citation type="journal article" date="2013" name="Nature">
        <title>Insights into bilaterian evolution from three spiralian genomes.</title>
        <authorList>
            <person name="Simakov O."/>
            <person name="Marletaz F."/>
            <person name="Cho S.J."/>
            <person name="Edsinger-Gonzales E."/>
            <person name="Havlak P."/>
            <person name="Hellsten U."/>
            <person name="Kuo D.H."/>
            <person name="Larsson T."/>
            <person name="Lv J."/>
            <person name="Arendt D."/>
            <person name="Savage R."/>
            <person name="Osoegawa K."/>
            <person name="de Jong P."/>
            <person name="Grimwood J."/>
            <person name="Chapman J.A."/>
            <person name="Shapiro H."/>
            <person name="Aerts A."/>
            <person name="Otillar R.P."/>
            <person name="Terry A.Y."/>
            <person name="Boore J.L."/>
            <person name="Grigoriev I.V."/>
            <person name="Lindberg D.R."/>
            <person name="Seaver E.C."/>
            <person name="Weisblat D.A."/>
            <person name="Putnam N.H."/>
            <person name="Rokhsar D.S."/>
        </authorList>
    </citation>
    <scope>NUCLEOTIDE SEQUENCE [LARGE SCALE GENOMIC DNA]</scope>
</reference>
<sequence>MDRDAFKKVCKAQWKNPDDHGYIFVNTRKPTEDIKKKLEPKQIQQPLFPSPHQIEYPIEYDGLIIRTLDDINHYFSNPDTDLRKSISPIVDNDGLLFNGYRITFSKVSPKFIIDTKDFIFTTTEGLIHLMNGEDPGIADYKDLVEYSKFLDEIRRGRETNRSKEVKLYIKAIEHAEYEVDEASNYGENYPPITEQIDELEKEIARENSGQGMTFLSDNNEKLLN</sequence>
<keyword evidence="2" id="KW-1185">Reference proteome</keyword>
<dbReference type="KEGG" id="lgi:LOTGIDRAFT_156691"/>